<sequence length="881" mass="98667">MFVTQPIAVSTVAAGMPRRTRDQQDDSPTPLAKAVISLLRCSQEELPPAAFALLGEASHISLLEWFSRQHNEVPPPEGSVWDNVLRWAQLFVERLHVIELSIEHFHSNANLATRLAYGYVAMLLELGRENAAALMVPFSFFYETSSELVKVSRPAELINNQEVKDQLSFALSDLLYLVAEVSTYFHKAASDLTTSSVSINSRDTFTAQIESFKSRCVEVTLAVARHVLVKEGVDPERAHIVNGIRSWLAPVDPVIAALVQQTSHYINEREEMTCRWVTPYLEQWEGDQYTQIHITGRPGSGKSVLSSVILDHLHDAADANGCLNLSVSIGARIPVERTVCSIVRSILFQIFDRSVANIPFLATLGESLESSGKITDNTAYDNLLWDTLKRALECSLPGFSRIAIVVDGVDEALCDERYLLQKLISILPEARNVTLITLGTQKPPKADSQALLDVMGDVTLDDISKVVRSGLQFAKPVRELPRIKQEAIFQDIARASEGSFLWAKLASKHLRIQENPDHLRKAVDTFATTKPSIADMVFKGLEGEDVSMEAKQFLTWLAIAQRPLHLSEIRAFASIQVDEKIVRDTGISLKALESVSNLIYTADELLFFRHGMIRNAVVDLLPQGKLVLNDDPHADLVTRLFISLKSCFEESSEPSLMVLDRRETISLRNQNSLFDYASRYWPLHLKQMSLFKQHGAIGALEKIANVLPMSTTFIRSLNITWDRLPTPEALSYHELVTELYRKSAGDNNVVTLQCMISLALKYRNIYHDKAIELIYETTMLSKKFLTERHIITIKFADIFLELSSDQITRSHTEIMKRRGECLTLLVEAYTLPDGNTSEKVVAARSALADHYRTLGEEQKAEEVMASVESPTGDDLPSEQPL</sequence>
<name>A0A1V6WUR3_PENNA</name>
<dbReference type="InterPro" id="IPR056884">
    <property type="entry name" value="NPHP3-like_N"/>
</dbReference>
<dbReference type="Gene3D" id="3.40.50.300">
    <property type="entry name" value="P-loop containing nucleotide triphosphate hydrolases"/>
    <property type="match status" value="1"/>
</dbReference>
<evidence type="ECO:0000259" key="3">
    <source>
        <dbReference type="Pfam" id="PF24883"/>
    </source>
</evidence>
<evidence type="ECO:0000256" key="2">
    <source>
        <dbReference type="SAM" id="MobiDB-lite"/>
    </source>
</evidence>
<gene>
    <name evidence="4" type="ORF">PENNAL_c0184G09462</name>
</gene>
<protein>
    <recommendedName>
        <fullName evidence="3">Nephrocystin 3-like N-terminal domain-containing protein</fullName>
    </recommendedName>
</protein>
<comment type="caution">
    <text evidence="4">The sequence shown here is derived from an EMBL/GenBank/DDBJ whole genome shotgun (WGS) entry which is preliminary data.</text>
</comment>
<reference evidence="5" key="1">
    <citation type="journal article" date="2017" name="Nat. Microbiol.">
        <title>Global analysis of biosynthetic gene clusters reveals vast potential of secondary metabolite production in Penicillium species.</title>
        <authorList>
            <person name="Nielsen J.C."/>
            <person name="Grijseels S."/>
            <person name="Prigent S."/>
            <person name="Ji B."/>
            <person name="Dainat J."/>
            <person name="Nielsen K.F."/>
            <person name="Frisvad J.C."/>
            <person name="Workman M."/>
            <person name="Nielsen J."/>
        </authorList>
    </citation>
    <scope>NUCLEOTIDE SEQUENCE [LARGE SCALE GENOMIC DNA]</scope>
    <source>
        <strain evidence="5">IBT 13039</strain>
    </source>
</reference>
<dbReference type="OMA" id="TERHIIT"/>
<organism evidence="4 5">
    <name type="scientific">Penicillium nalgiovense</name>
    <dbReference type="NCBI Taxonomy" id="60175"/>
    <lineage>
        <taxon>Eukaryota</taxon>
        <taxon>Fungi</taxon>
        <taxon>Dikarya</taxon>
        <taxon>Ascomycota</taxon>
        <taxon>Pezizomycotina</taxon>
        <taxon>Eurotiomycetes</taxon>
        <taxon>Eurotiomycetidae</taxon>
        <taxon>Eurotiales</taxon>
        <taxon>Aspergillaceae</taxon>
        <taxon>Penicillium</taxon>
    </lineage>
</organism>
<evidence type="ECO:0000313" key="5">
    <source>
        <dbReference type="Proteomes" id="UP000191691"/>
    </source>
</evidence>
<dbReference type="InterPro" id="IPR027417">
    <property type="entry name" value="P-loop_NTPase"/>
</dbReference>
<dbReference type="PANTHER" id="PTHR10039:SF9">
    <property type="entry name" value="NACHT DOMAIN PROTEIN (AFU_ORTHOLOGUE AFUA_2G01760)"/>
    <property type="match status" value="1"/>
</dbReference>
<dbReference type="AlphaFoldDB" id="A0A1V6WUR3"/>
<feature type="region of interest" description="Disordered" evidence="2">
    <location>
        <begin position="857"/>
        <end position="881"/>
    </location>
</feature>
<evidence type="ECO:0000313" key="4">
    <source>
        <dbReference type="EMBL" id="OQE66616.1"/>
    </source>
</evidence>
<keyword evidence="5" id="KW-1185">Reference proteome</keyword>
<dbReference type="Gene3D" id="1.25.40.10">
    <property type="entry name" value="Tetratricopeptide repeat domain"/>
    <property type="match status" value="1"/>
</dbReference>
<dbReference type="SUPFAM" id="SSF52540">
    <property type="entry name" value="P-loop containing nucleoside triphosphate hydrolases"/>
    <property type="match status" value="1"/>
</dbReference>
<keyword evidence="1" id="KW-0677">Repeat</keyword>
<accession>A0A1V6WUR3</accession>
<dbReference type="InterPro" id="IPR011990">
    <property type="entry name" value="TPR-like_helical_dom_sf"/>
</dbReference>
<dbReference type="STRING" id="60175.A0A1V6WUR3"/>
<feature type="domain" description="Nephrocystin 3-like N-terminal" evidence="3">
    <location>
        <begin position="273"/>
        <end position="429"/>
    </location>
</feature>
<dbReference type="EMBL" id="MOOB01000184">
    <property type="protein sequence ID" value="OQE66616.1"/>
    <property type="molecule type" value="Genomic_DNA"/>
</dbReference>
<dbReference type="PANTHER" id="PTHR10039">
    <property type="entry name" value="AMELOGENIN"/>
    <property type="match status" value="1"/>
</dbReference>
<dbReference type="Proteomes" id="UP000191691">
    <property type="component" value="Unassembled WGS sequence"/>
</dbReference>
<dbReference type="Pfam" id="PF24883">
    <property type="entry name" value="NPHP3_N"/>
    <property type="match status" value="1"/>
</dbReference>
<evidence type="ECO:0000256" key="1">
    <source>
        <dbReference type="ARBA" id="ARBA00022737"/>
    </source>
</evidence>
<proteinExistence type="predicted"/>